<dbReference type="Pfam" id="PF09087">
    <property type="entry name" value="Cyc-maltodext_N"/>
    <property type="match status" value="1"/>
</dbReference>
<dbReference type="RefSeq" id="WP_023267965.1">
    <property type="nucleotide sequence ID" value="NZ_AXZL01000072.1"/>
</dbReference>
<dbReference type="SUPFAM" id="SSF81296">
    <property type="entry name" value="E set domains"/>
    <property type="match status" value="1"/>
</dbReference>
<reference evidence="5 6" key="1">
    <citation type="journal article" date="2013" name="Genome Announc.">
        <title>Draft Genome Sequence of Shewanella decolorationis S12, a Dye-Degrading Bacterium Isolated from a Wastewater Treatment Plant.</title>
        <authorList>
            <person name="Xu M."/>
            <person name="Fang Y."/>
            <person name="Liu J."/>
            <person name="Chen X."/>
            <person name="Sun G."/>
            <person name="Guo J."/>
            <person name="Hua Z."/>
            <person name="Tu Q."/>
            <person name="Wu L."/>
            <person name="Zhou J."/>
            <person name="Liu X."/>
        </authorList>
    </citation>
    <scope>NUCLEOTIDE SEQUENCE [LARGE SCALE GENOMIC DNA]</scope>
    <source>
        <strain evidence="5 6">S12</strain>
    </source>
</reference>
<feature type="signal peptide" evidence="3">
    <location>
        <begin position="1"/>
        <end position="22"/>
    </location>
</feature>
<dbReference type="Proteomes" id="UP000017548">
    <property type="component" value="Unassembled WGS sequence"/>
</dbReference>
<dbReference type="InterPro" id="IPR014756">
    <property type="entry name" value="Ig_E-set"/>
</dbReference>
<name>A0ABP2Z0Y4_9GAMM</name>
<evidence type="ECO:0000256" key="2">
    <source>
        <dbReference type="ARBA" id="ARBA00023295"/>
    </source>
</evidence>
<keyword evidence="1" id="KW-0378">Hydrolase</keyword>
<sequence>MVFTRRHLLLSISFLISWNTQAGTIDSTALLSANLSASEVNSTAPLTIEPLSWWAGMHNPKLQLMLHNNAVPTDAAQLKVEITSKDVVFEGIEQTDNPHYLFINLDLRQAKPQTFDIRIFAGNKQLFQLPYTLAARAEGSRERQGFSNKDVIYLITPDRFANGNPSNDNQADMLEHAAPENADGRHGGDIEGIRQHLDYLAKLGVTQLWINPLLENNQAQYSYHGYAITNLYRVDPRFGSNQDYQRLVTEAKQHGLGVIKDVVLNHIGSNHWWLKDLPSSDWLNYPQHPDAKNATTSPAASFTSLSSTNPGFTSHRRTTVQDPYADMQDKRDFVDGWFVGSMPDLNQRNPKLATYLIQNSIWWVEYAGLSGIREDTYSYADKAFLAQWSKALMAEYPHFNIVGEEWTANPITVSYWQKGKINADGYTSDLPSLMDFPLYEKLLESLNEPEGWDTGFIKLYEMLANDVVYANPSQLVLFEGNHDTNRIYSLLKENLPLYQMALTYVMTAKRIPQLFYGTEVLMTSPTKDRHDGVVRSDFPGGFANSKVNGFSGKGLNAKQQQAQAFIRTLLNYRKHSAALQTGDLLHFVPQNGIYVQFRCAAKQAAAGNACYQADADKVMVIYNKNDQAQTLDLSRFSKVLAGNSSAISVFSEDKFELNQSLVLPHAGVMMLELNHQ</sequence>
<dbReference type="Gene3D" id="2.60.40.10">
    <property type="entry name" value="Immunoglobulins"/>
    <property type="match status" value="1"/>
</dbReference>
<evidence type="ECO:0000313" key="5">
    <source>
        <dbReference type="EMBL" id="ESE40290.1"/>
    </source>
</evidence>
<dbReference type="CDD" id="cd11340">
    <property type="entry name" value="AmyAc_bac_CMD_like_3"/>
    <property type="match status" value="1"/>
</dbReference>
<dbReference type="InterPro" id="IPR017853">
    <property type="entry name" value="GH"/>
</dbReference>
<dbReference type="Gene3D" id="3.20.20.80">
    <property type="entry name" value="Glycosidases"/>
    <property type="match status" value="1"/>
</dbReference>
<evidence type="ECO:0000313" key="6">
    <source>
        <dbReference type="Proteomes" id="UP000017548"/>
    </source>
</evidence>
<evidence type="ECO:0000259" key="4">
    <source>
        <dbReference type="SMART" id="SM00642"/>
    </source>
</evidence>
<feature type="domain" description="Glycosyl hydrolase family 13 catalytic" evidence="4">
    <location>
        <begin position="154"/>
        <end position="573"/>
    </location>
</feature>
<protein>
    <submittedName>
        <fullName evidence="5">Alpha-amylase</fullName>
    </submittedName>
</protein>
<dbReference type="Gene3D" id="2.60.40.1180">
    <property type="entry name" value="Golgi alpha-mannosidase II"/>
    <property type="match status" value="1"/>
</dbReference>
<dbReference type="EMBL" id="AXZL01000072">
    <property type="protein sequence ID" value="ESE40290.1"/>
    <property type="molecule type" value="Genomic_DNA"/>
</dbReference>
<dbReference type="SUPFAM" id="SSF51011">
    <property type="entry name" value="Glycosyl hydrolase domain"/>
    <property type="match status" value="1"/>
</dbReference>
<dbReference type="InterPro" id="IPR013780">
    <property type="entry name" value="Glyco_hydro_b"/>
</dbReference>
<dbReference type="SMART" id="SM00642">
    <property type="entry name" value="Aamy"/>
    <property type="match status" value="1"/>
</dbReference>
<dbReference type="PANTHER" id="PTHR10357">
    <property type="entry name" value="ALPHA-AMYLASE FAMILY MEMBER"/>
    <property type="match status" value="1"/>
</dbReference>
<dbReference type="InterPro" id="IPR006047">
    <property type="entry name" value="GH13_cat_dom"/>
</dbReference>
<evidence type="ECO:0000256" key="3">
    <source>
        <dbReference type="SAM" id="SignalP"/>
    </source>
</evidence>
<dbReference type="Pfam" id="PF10438">
    <property type="entry name" value="Cyc-maltodext_C"/>
    <property type="match status" value="1"/>
</dbReference>
<proteinExistence type="predicted"/>
<dbReference type="InterPro" id="IPR019492">
    <property type="entry name" value="Cyclo-malto-dextrinase_C"/>
</dbReference>
<feature type="chain" id="PRO_5046964566" evidence="3">
    <location>
        <begin position="23"/>
        <end position="676"/>
    </location>
</feature>
<accession>A0ABP2Z0Y4</accession>
<dbReference type="SUPFAM" id="SSF51445">
    <property type="entry name" value="(Trans)glycosidases"/>
    <property type="match status" value="1"/>
</dbReference>
<dbReference type="InterPro" id="IPR013783">
    <property type="entry name" value="Ig-like_fold"/>
</dbReference>
<keyword evidence="2" id="KW-0326">Glycosidase</keyword>
<dbReference type="Pfam" id="PF00128">
    <property type="entry name" value="Alpha-amylase"/>
    <property type="match status" value="1"/>
</dbReference>
<dbReference type="PANTHER" id="PTHR10357:SF210">
    <property type="entry name" value="MALTODEXTRIN GLUCOSIDASE"/>
    <property type="match status" value="1"/>
</dbReference>
<gene>
    <name evidence="5" type="ORF">SHD_3042</name>
</gene>
<dbReference type="InterPro" id="IPR015171">
    <property type="entry name" value="Cyc-maltodext_N"/>
</dbReference>
<organism evidence="5 6">
    <name type="scientific">Shewanella decolorationis S12</name>
    <dbReference type="NCBI Taxonomy" id="1353536"/>
    <lineage>
        <taxon>Bacteria</taxon>
        <taxon>Pseudomonadati</taxon>
        <taxon>Pseudomonadota</taxon>
        <taxon>Gammaproteobacteria</taxon>
        <taxon>Alteromonadales</taxon>
        <taxon>Shewanellaceae</taxon>
        <taxon>Shewanella</taxon>
    </lineage>
</organism>
<keyword evidence="3" id="KW-0732">Signal</keyword>
<comment type="caution">
    <text evidence="5">The sequence shown here is derived from an EMBL/GenBank/DDBJ whole genome shotgun (WGS) entry which is preliminary data.</text>
</comment>
<keyword evidence="6" id="KW-1185">Reference proteome</keyword>
<evidence type="ECO:0000256" key="1">
    <source>
        <dbReference type="ARBA" id="ARBA00022801"/>
    </source>
</evidence>